<keyword evidence="3" id="KW-1185">Reference proteome</keyword>
<protein>
    <submittedName>
        <fullName evidence="2">TniQ family protein</fullName>
    </submittedName>
</protein>
<proteinExistence type="predicted"/>
<comment type="caution">
    <text evidence="2">The sequence shown here is derived from an EMBL/GenBank/DDBJ whole genome shotgun (WGS) entry which is preliminary data.</text>
</comment>
<gene>
    <name evidence="2" type="ORF">PV517_14920</name>
</gene>
<evidence type="ECO:0000313" key="2">
    <source>
        <dbReference type="EMBL" id="MDX2909992.1"/>
    </source>
</evidence>
<dbReference type="RefSeq" id="WP_179203026.1">
    <property type="nucleotide sequence ID" value="NZ_JARAVY010000005.1"/>
</dbReference>
<dbReference type="Pfam" id="PF06527">
    <property type="entry name" value="TniQ"/>
    <property type="match status" value="1"/>
</dbReference>
<sequence length="635" mass="70522">MEGATRNPLPRSLSPLDGESLPGYVLRLAHRLGRSPARTGHLTGLAPYRKGRVTHFPVHQLVAMRPHTSAQFAAATRLAPDEVAALGLRHLTPAYTPLARAGVQDDGRVLHNSWAFMAASRFCPTCLIGDHSPVQRAHGGAWLQRWHLPVIFVCARHRRMLETDCPQCHRPTNVSVHGRASLVLHPASDVLHPAQCRNHDIEAMQPAPIPRILCGADLTDRHTSPAVLTPDQLVPYLALQQRIEHQLNPAHTGSGYFADLITVAQLIKLSWPTSQELAPLPSLMSSALDAHVEGIRRELANTEPGRARNREMAGPPSQALPCAALLLQADQLRSVDGPAELHDAMQTLADRAFHLDRNRFRSLFKNASLSEPFARALAPQRGGFLASPRSPRAIGRLRVPSRESEFSASHVPQLIPLAWYHRHFQGFTAQLTVPSRDNIDFVRRAASLKLVEMVFGGTVANCAQFLGMPAGVAQSSLRQLRRRCPDAAWARFQEAVEEIAHEMEQAPTRTDFARRRHRLARWEIPSDHWLELTHDLRRQLKEPRHRKVGSVIVWTRATEGDHLFSPLIRADGTGARLPDATATVSQLDDYSAARRGGRSVLRDRLERYAGQIADRCDLEAPFSHVDTAACLRAQH</sequence>
<feature type="domain" description="TniQ" evidence="1">
    <location>
        <begin position="10"/>
        <end position="161"/>
    </location>
</feature>
<accession>A0ABU4L2U6</accession>
<organism evidence="2 3">
    <name type="scientific">Streptomyces griseiscabiei</name>
    <dbReference type="NCBI Taxonomy" id="2993540"/>
    <lineage>
        <taxon>Bacteria</taxon>
        <taxon>Bacillati</taxon>
        <taxon>Actinomycetota</taxon>
        <taxon>Actinomycetes</taxon>
        <taxon>Kitasatosporales</taxon>
        <taxon>Streptomycetaceae</taxon>
        <taxon>Streptomyces</taxon>
    </lineage>
</organism>
<dbReference type="Proteomes" id="UP001271723">
    <property type="component" value="Unassembled WGS sequence"/>
</dbReference>
<dbReference type="EMBL" id="JARAVY010000005">
    <property type="protein sequence ID" value="MDX2909992.1"/>
    <property type="molecule type" value="Genomic_DNA"/>
</dbReference>
<reference evidence="2 3" key="1">
    <citation type="journal article" date="2023" name="Microb. Genom.">
        <title>Mesoterricola silvestris gen. nov., sp. nov., Mesoterricola sediminis sp. nov., Geothrix oryzae sp. nov., Geothrix edaphica sp. nov., Geothrix rubra sp. nov., and Geothrix limicola sp. nov., six novel members of Acidobacteriota isolated from soils.</title>
        <authorList>
            <person name="Weisberg A.J."/>
            <person name="Pearce E."/>
            <person name="Kramer C.G."/>
            <person name="Chang J.H."/>
            <person name="Clarke C.R."/>
        </authorList>
    </citation>
    <scope>NUCLEOTIDE SEQUENCE [LARGE SCALE GENOMIC DNA]</scope>
    <source>
        <strain evidence="2 3">NRRL_B-2795</strain>
    </source>
</reference>
<evidence type="ECO:0000259" key="1">
    <source>
        <dbReference type="Pfam" id="PF06527"/>
    </source>
</evidence>
<dbReference type="InterPro" id="IPR009492">
    <property type="entry name" value="TniQ"/>
</dbReference>
<evidence type="ECO:0000313" key="3">
    <source>
        <dbReference type="Proteomes" id="UP001271723"/>
    </source>
</evidence>
<name>A0ABU4L2U6_9ACTN</name>